<comment type="subcellular location">
    <subcellularLocation>
        <location evidence="2">Cell membrane</location>
        <topology evidence="2">Multi-pass membrane protein</topology>
    </subcellularLocation>
</comment>
<comment type="function">
    <text evidence="1">Mediates high-affinity intracellular uptake of the rare oligo-element molybdenum.</text>
</comment>
<protein>
    <recommendedName>
        <fullName evidence="3">Molybdate-anion transporter</fullName>
    </recommendedName>
    <alternativeName>
        <fullName evidence="10">Major facilitator superfamily domain-containing protein 5</fullName>
    </alternativeName>
    <alternativeName>
        <fullName evidence="11">Molybdate transporter 2 homolog</fullName>
    </alternativeName>
</protein>
<feature type="transmembrane region" description="Helical" evidence="12">
    <location>
        <begin position="376"/>
        <end position="397"/>
    </location>
</feature>
<dbReference type="PANTHER" id="PTHR23516:SF1">
    <property type="entry name" value="MOLYBDATE-ANION TRANSPORTER"/>
    <property type="match status" value="1"/>
</dbReference>
<feature type="transmembrane region" description="Helical" evidence="12">
    <location>
        <begin position="150"/>
        <end position="169"/>
    </location>
</feature>
<evidence type="ECO:0000256" key="12">
    <source>
        <dbReference type="SAM" id="Phobius"/>
    </source>
</evidence>
<feature type="transmembrane region" description="Helical" evidence="12">
    <location>
        <begin position="62"/>
        <end position="81"/>
    </location>
</feature>
<keyword evidence="14" id="KW-1185">Reference proteome</keyword>
<proteinExistence type="predicted"/>
<organism evidence="13 14">
    <name type="scientific">Decorospora gaudefroyi</name>
    <dbReference type="NCBI Taxonomy" id="184978"/>
    <lineage>
        <taxon>Eukaryota</taxon>
        <taxon>Fungi</taxon>
        <taxon>Dikarya</taxon>
        <taxon>Ascomycota</taxon>
        <taxon>Pezizomycotina</taxon>
        <taxon>Dothideomycetes</taxon>
        <taxon>Pleosporomycetidae</taxon>
        <taxon>Pleosporales</taxon>
        <taxon>Pleosporineae</taxon>
        <taxon>Pleosporaceae</taxon>
        <taxon>Decorospora</taxon>
    </lineage>
</organism>
<dbReference type="CDD" id="cd17487">
    <property type="entry name" value="MFS_MFSD5_like"/>
    <property type="match status" value="1"/>
</dbReference>
<evidence type="ECO:0000256" key="7">
    <source>
        <dbReference type="ARBA" id="ARBA00022989"/>
    </source>
</evidence>
<evidence type="ECO:0000256" key="3">
    <source>
        <dbReference type="ARBA" id="ARBA00021242"/>
    </source>
</evidence>
<dbReference type="GO" id="GO:0015098">
    <property type="term" value="F:molybdate ion transmembrane transporter activity"/>
    <property type="evidence" value="ECO:0007669"/>
    <property type="project" value="InterPro"/>
</dbReference>
<evidence type="ECO:0000256" key="8">
    <source>
        <dbReference type="ARBA" id="ARBA00023065"/>
    </source>
</evidence>
<keyword evidence="6 12" id="KW-0812">Transmembrane</keyword>
<feature type="transmembrane region" description="Helical" evidence="12">
    <location>
        <begin position="93"/>
        <end position="111"/>
    </location>
</feature>
<keyword evidence="7 12" id="KW-1133">Transmembrane helix</keyword>
<dbReference type="EMBL" id="ML975509">
    <property type="protein sequence ID" value="KAF1828693.1"/>
    <property type="molecule type" value="Genomic_DNA"/>
</dbReference>
<evidence type="ECO:0000256" key="6">
    <source>
        <dbReference type="ARBA" id="ARBA00022692"/>
    </source>
</evidence>
<feature type="transmembrane region" description="Helical" evidence="12">
    <location>
        <begin position="352"/>
        <end position="370"/>
    </location>
</feature>
<feature type="transmembrane region" description="Helical" evidence="12">
    <location>
        <begin position="181"/>
        <end position="205"/>
    </location>
</feature>
<evidence type="ECO:0000256" key="11">
    <source>
        <dbReference type="ARBA" id="ARBA00032555"/>
    </source>
</evidence>
<evidence type="ECO:0000256" key="5">
    <source>
        <dbReference type="ARBA" id="ARBA00022475"/>
    </source>
</evidence>
<feature type="transmembrane region" description="Helical" evidence="12">
    <location>
        <begin position="319"/>
        <end position="340"/>
    </location>
</feature>
<gene>
    <name evidence="13" type="ORF">BDW02DRAFT_210381</name>
</gene>
<reference evidence="13" key="1">
    <citation type="submission" date="2020-01" db="EMBL/GenBank/DDBJ databases">
        <authorList>
            <consortium name="DOE Joint Genome Institute"/>
            <person name="Haridas S."/>
            <person name="Albert R."/>
            <person name="Binder M."/>
            <person name="Bloem J."/>
            <person name="Labutti K."/>
            <person name="Salamov A."/>
            <person name="Andreopoulos B."/>
            <person name="Baker S.E."/>
            <person name="Barry K."/>
            <person name="Bills G."/>
            <person name="Bluhm B.H."/>
            <person name="Cannon C."/>
            <person name="Castanera R."/>
            <person name="Culley D.E."/>
            <person name="Daum C."/>
            <person name="Ezra D."/>
            <person name="Gonzalez J.B."/>
            <person name="Henrissat B."/>
            <person name="Kuo A."/>
            <person name="Liang C."/>
            <person name="Lipzen A."/>
            <person name="Lutzoni F."/>
            <person name="Magnuson J."/>
            <person name="Mondo S."/>
            <person name="Nolan M."/>
            <person name="Ohm R."/>
            <person name="Pangilinan J."/>
            <person name="Park H.-J."/>
            <person name="Ramirez L."/>
            <person name="Alfaro M."/>
            <person name="Sun H."/>
            <person name="Tritt A."/>
            <person name="Yoshinaga Y."/>
            <person name="Zwiers L.-H."/>
            <person name="Turgeon B.G."/>
            <person name="Goodwin S.B."/>
            <person name="Spatafora J.W."/>
            <person name="Crous P.W."/>
            <person name="Grigoriev I.V."/>
        </authorList>
    </citation>
    <scope>NUCLEOTIDE SEQUENCE</scope>
    <source>
        <strain evidence="13">P77</strain>
    </source>
</reference>
<evidence type="ECO:0000256" key="4">
    <source>
        <dbReference type="ARBA" id="ARBA00022448"/>
    </source>
</evidence>
<dbReference type="SUPFAM" id="SSF103473">
    <property type="entry name" value="MFS general substrate transporter"/>
    <property type="match status" value="1"/>
</dbReference>
<dbReference type="GO" id="GO:0005886">
    <property type="term" value="C:plasma membrane"/>
    <property type="evidence" value="ECO:0007669"/>
    <property type="project" value="UniProtKB-SubCell"/>
</dbReference>
<evidence type="ECO:0000256" key="10">
    <source>
        <dbReference type="ARBA" id="ARBA00030646"/>
    </source>
</evidence>
<dbReference type="InterPro" id="IPR036259">
    <property type="entry name" value="MFS_trans_sf"/>
</dbReference>
<evidence type="ECO:0000313" key="14">
    <source>
        <dbReference type="Proteomes" id="UP000800040"/>
    </source>
</evidence>
<accession>A0A6A5K5I5</accession>
<dbReference type="AlphaFoldDB" id="A0A6A5K5I5"/>
<evidence type="ECO:0000256" key="2">
    <source>
        <dbReference type="ARBA" id="ARBA00004651"/>
    </source>
</evidence>
<evidence type="ECO:0000256" key="9">
    <source>
        <dbReference type="ARBA" id="ARBA00023136"/>
    </source>
</evidence>
<evidence type="ECO:0000256" key="1">
    <source>
        <dbReference type="ARBA" id="ARBA00003019"/>
    </source>
</evidence>
<keyword evidence="9 12" id="KW-0472">Membrane</keyword>
<dbReference type="InterPro" id="IPR008509">
    <property type="entry name" value="MOT2/MFSD5"/>
</dbReference>
<dbReference type="Proteomes" id="UP000800040">
    <property type="component" value="Unassembled WGS sequence"/>
</dbReference>
<dbReference type="Pfam" id="PF05631">
    <property type="entry name" value="MFS_5"/>
    <property type="match status" value="1"/>
</dbReference>
<feature type="transmembrane region" description="Helical" evidence="12">
    <location>
        <begin position="279"/>
        <end position="299"/>
    </location>
</feature>
<evidence type="ECO:0000313" key="13">
    <source>
        <dbReference type="EMBL" id="KAF1828693.1"/>
    </source>
</evidence>
<dbReference type="GO" id="GO:0006811">
    <property type="term" value="P:monoatomic ion transport"/>
    <property type="evidence" value="ECO:0007669"/>
    <property type="project" value="UniProtKB-KW"/>
</dbReference>
<sequence>MNLYQATFAGSIILNAIAFYQSHRSHKTLVLETEGTNKKDGQDHAESDAECLSRLKRRFFPIYLLVNAADWLQGPYIYPIYKDEKGLPEETVAFLFLTGFISAGISASFVGSLADRYGRKRACLVYCAVYSLSCVTLLTDNIYVLFLGRVLGGICGTVLWSVFESWLVAEFNQLMLQDADPMLSSIFSAMTTSNTCVAIVAGVFAEWLVRRAGTAKAPFVASIACLGLSFLTISRYWEENYGSSNRRASETVGLLQQEEAMPGPAVNSSLRMILRDRKILILALVSGFFEGSLFLFIFFKFPALKLSHKQAGSTDELPFGLIFAILMCSMMFGSLLYKYISTSTTPLPAQKILTSILTLASLCFFIPGHYRDERLTLWSFCIFELCCGVYYPAMGSLKSKLIEDGSRASIYGILRVPLNVFVVLALSTTKEGEAHRDTVFTTCSVLLLVAAIVVYKTLT</sequence>
<feature type="transmembrane region" description="Helical" evidence="12">
    <location>
        <begin position="409"/>
        <end position="427"/>
    </location>
</feature>
<dbReference type="Gene3D" id="1.20.1250.20">
    <property type="entry name" value="MFS general substrate transporter like domains"/>
    <property type="match status" value="1"/>
</dbReference>
<feature type="transmembrane region" description="Helical" evidence="12">
    <location>
        <begin position="439"/>
        <end position="458"/>
    </location>
</feature>
<name>A0A6A5K5I5_9PLEO</name>
<keyword evidence="8" id="KW-0406">Ion transport</keyword>
<keyword evidence="4" id="KW-0813">Transport</keyword>
<dbReference type="PANTHER" id="PTHR23516">
    <property type="entry name" value="SAM (S-ADENOSYL METHIONINE) TRANSPORTER"/>
    <property type="match status" value="1"/>
</dbReference>
<dbReference type="OrthoDB" id="263957at2759"/>
<keyword evidence="5" id="KW-1003">Cell membrane</keyword>